<dbReference type="AlphaFoldDB" id="A0A419HX71"/>
<dbReference type="PANTHER" id="PTHR33678:SF1">
    <property type="entry name" value="BLL1576 PROTEIN"/>
    <property type="match status" value="1"/>
</dbReference>
<feature type="domain" description="Transposase IS66 central" evidence="1">
    <location>
        <begin position="2"/>
        <end position="51"/>
    </location>
</feature>
<accession>A0A419HX71</accession>
<protein>
    <recommendedName>
        <fullName evidence="1">Transposase IS66 central domain-containing protein</fullName>
    </recommendedName>
</protein>
<name>A0A419HX71_9PSEU</name>
<sequence length="91" mass="10210">MERLLGREELVLRFARDLSVPFTNNLAERDLRPTKTQMKISGTFRSEASATAWVRIRGYVSTAGKHGHNAFESIRAAVTGNPWTPTPLPTR</sequence>
<dbReference type="Proteomes" id="UP000285112">
    <property type="component" value="Unassembled WGS sequence"/>
</dbReference>
<dbReference type="InterPro" id="IPR052344">
    <property type="entry name" value="Transposase-related"/>
</dbReference>
<evidence type="ECO:0000259" key="1">
    <source>
        <dbReference type="Pfam" id="PF03050"/>
    </source>
</evidence>
<dbReference type="PANTHER" id="PTHR33678">
    <property type="entry name" value="BLL1576 PROTEIN"/>
    <property type="match status" value="1"/>
</dbReference>
<keyword evidence="3" id="KW-1185">Reference proteome</keyword>
<reference evidence="2 3" key="1">
    <citation type="submission" date="2018-09" db="EMBL/GenBank/DDBJ databases">
        <title>YIM PH 21725 draft genome.</title>
        <authorList>
            <person name="Miao C."/>
        </authorList>
    </citation>
    <scope>NUCLEOTIDE SEQUENCE [LARGE SCALE GENOMIC DNA]</scope>
    <source>
        <strain evidence="3">YIM PH21725</strain>
    </source>
</reference>
<gene>
    <name evidence="2" type="ORF">D5S19_22940</name>
</gene>
<evidence type="ECO:0000313" key="2">
    <source>
        <dbReference type="EMBL" id="RJQ81679.1"/>
    </source>
</evidence>
<evidence type="ECO:0000313" key="3">
    <source>
        <dbReference type="Proteomes" id="UP000285112"/>
    </source>
</evidence>
<dbReference type="OrthoDB" id="3638270at2"/>
<proteinExistence type="predicted"/>
<organism evidence="2 3">
    <name type="scientific">Amycolatopsis panacis</name>
    <dbReference type="NCBI Taxonomy" id="2340917"/>
    <lineage>
        <taxon>Bacteria</taxon>
        <taxon>Bacillati</taxon>
        <taxon>Actinomycetota</taxon>
        <taxon>Actinomycetes</taxon>
        <taxon>Pseudonocardiales</taxon>
        <taxon>Pseudonocardiaceae</taxon>
        <taxon>Amycolatopsis</taxon>
    </lineage>
</organism>
<dbReference type="EMBL" id="QZFV01000107">
    <property type="protein sequence ID" value="RJQ81679.1"/>
    <property type="molecule type" value="Genomic_DNA"/>
</dbReference>
<dbReference type="InterPro" id="IPR004291">
    <property type="entry name" value="Transposase_IS66_central"/>
</dbReference>
<dbReference type="Pfam" id="PF03050">
    <property type="entry name" value="DDE_Tnp_IS66"/>
    <property type="match status" value="1"/>
</dbReference>
<comment type="caution">
    <text evidence="2">The sequence shown here is derived from an EMBL/GenBank/DDBJ whole genome shotgun (WGS) entry which is preliminary data.</text>
</comment>